<evidence type="ECO:0000256" key="6">
    <source>
        <dbReference type="ARBA" id="ARBA00022592"/>
    </source>
</evidence>
<reference evidence="9 10" key="1">
    <citation type="submission" date="2018-03" db="EMBL/GenBank/DDBJ databases">
        <title>Genomic Encyclopedia of Archaeal and Bacterial Type Strains, Phase II (KMG-II): from individual species to whole genera.</title>
        <authorList>
            <person name="Goeker M."/>
        </authorList>
    </citation>
    <scope>NUCLEOTIDE SEQUENCE [LARGE SCALE GENOMIC DNA]</scope>
    <source>
        <strain evidence="9 10">DSM 13175</strain>
    </source>
</reference>
<comment type="caution">
    <text evidence="9">The sequence shown here is derived from an EMBL/GenBank/DDBJ whole genome shotgun (WGS) entry which is preliminary data.</text>
</comment>
<dbReference type="FunFam" id="1.20.58.220:FF:000004">
    <property type="entry name" value="Phosphate-specific transport system accessory protein PhoU"/>
    <property type="match status" value="1"/>
</dbReference>
<dbReference type="PIRSF" id="PIRSF003107">
    <property type="entry name" value="PhoU"/>
    <property type="match status" value="1"/>
</dbReference>
<comment type="function">
    <text evidence="7">Plays a role in the regulation of phosphate uptake.</text>
</comment>
<comment type="similarity">
    <text evidence="2 7">Belongs to the PhoU family.</text>
</comment>
<dbReference type="GO" id="GO:0006817">
    <property type="term" value="P:phosphate ion transport"/>
    <property type="evidence" value="ECO:0007669"/>
    <property type="project" value="UniProtKB-KW"/>
</dbReference>
<feature type="domain" description="PhoU" evidence="8">
    <location>
        <begin position="17"/>
        <end position="103"/>
    </location>
</feature>
<proteinExistence type="inferred from homology"/>
<comment type="subcellular location">
    <subcellularLocation>
        <location evidence="1 7">Cytoplasm</location>
    </subcellularLocation>
</comment>
<dbReference type="PANTHER" id="PTHR42930:SF3">
    <property type="entry name" value="PHOSPHATE-SPECIFIC TRANSPORT SYSTEM ACCESSORY PROTEIN PHOU"/>
    <property type="match status" value="1"/>
</dbReference>
<keyword evidence="10" id="KW-1185">Reference proteome</keyword>
<dbReference type="Proteomes" id="UP000238205">
    <property type="component" value="Unassembled WGS sequence"/>
</dbReference>
<keyword evidence="6 7" id="KW-0592">Phosphate transport</keyword>
<evidence type="ECO:0000256" key="7">
    <source>
        <dbReference type="PIRNR" id="PIRNR003107"/>
    </source>
</evidence>
<evidence type="ECO:0000313" key="10">
    <source>
        <dbReference type="Proteomes" id="UP000238205"/>
    </source>
</evidence>
<dbReference type="GO" id="GO:0005737">
    <property type="term" value="C:cytoplasm"/>
    <property type="evidence" value="ECO:0007669"/>
    <property type="project" value="UniProtKB-SubCell"/>
</dbReference>
<keyword evidence="5 7" id="KW-0963">Cytoplasm</keyword>
<evidence type="ECO:0000256" key="3">
    <source>
        <dbReference type="ARBA" id="ARBA00011738"/>
    </source>
</evidence>
<dbReference type="GO" id="GO:0045936">
    <property type="term" value="P:negative regulation of phosphate metabolic process"/>
    <property type="evidence" value="ECO:0007669"/>
    <property type="project" value="InterPro"/>
</dbReference>
<evidence type="ECO:0000256" key="1">
    <source>
        <dbReference type="ARBA" id="ARBA00004496"/>
    </source>
</evidence>
<dbReference type="Pfam" id="PF01895">
    <property type="entry name" value="PhoU"/>
    <property type="match status" value="2"/>
</dbReference>
<dbReference type="GO" id="GO:0030643">
    <property type="term" value="P:intracellular phosphate ion homeostasis"/>
    <property type="evidence" value="ECO:0007669"/>
    <property type="project" value="InterPro"/>
</dbReference>
<dbReference type="PANTHER" id="PTHR42930">
    <property type="entry name" value="PHOSPHATE-SPECIFIC TRANSPORT SYSTEM ACCESSORY PROTEIN PHOU"/>
    <property type="match status" value="1"/>
</dbReference>
<dbReference type="NCBIfam" id="TIGR02135">
    <property type="entry name" value="phoU_full"/>
    <property type="match status" value="1"/>
</dbReference>
<sequence length="227" mass="25581">MRKVFEEELKNLHYQFSQMGLMVSESIYKSVKAFTSHDKELAKSIILNDPVINELQVKVERKSIELIALQQPVSSDLRRIITVMKACADLERMGDHAVNIAKATIRGKGNKRNYAIEQNLADMADDVKILVEKVLTAYVELDIAAAKDIAAQDNTIDEMAFKIHAETVDEMKKDPELVLGATNYILVAGNLERISDYVTNICEWIVYLETGTITELNTHNTLDDPIL</sequence>
<dbReference type="RefSeq" id="WP_106194553.1">
    <property type="nucleotide sequence ID" value="NZ_PVTO01000018.1"/>
</dbReference>
<dbReference type="Gene3D" id="1.20.58.220">
    <property type="entry name" value="Phosphate transport system protein phou homolog 2, domain 2"/>
    <property type="match status" value="1"/>
</dbReference>
<evidence type="ECO:0000313" key="9">
    <source>
        <dbReference type="EMBL" id="PRY81403.1"/>
    </source>
</evidence>
<dbReference type="EMBL" id="PVTO01000018">
    <property type="protein sequence ID" value="PRY81403.1"/>
    <property type="molecule type" value="Genomic_DNA"/>
</dbReference>
<evidence type="ECO:0000259" key="8">
    <source>
        <dbReference type="Pfam" id="PF01895"/>
    </source>
</evidence>
<dbReference type="SUPFAM" id="SSF109755">
    <property type="entry name" value="PhoU-like"/>
    <property type="match status" value="1"/>
</dbReference>
<dbReference type="OrthoDB" id="9814256at2"/>
<name>A0A2T0W6B5_9LACT</name>
<dbReference type="InterPro" id="IPR026022">
    <property type="entry name" value="PhoU_dom"/>
</dbReference>
<keyword evidence="4 7" id="KW-0813">Transport</keyword>
<organism evidence="9 10">
    <name type="scientific">Alkalibacterium olivapovliticus</name>
    <dbReference type="NCBI Taxonomy" id="99907"/>
    <lineage>
        <taxon>Bacteria</taxon>
        <taxon>Bacillati</taxon>
        <taxon>Bacillota</taxon>
        <taxon>Bacilli</taxon>
        <taxon>Lactobacillales</taxon>
        <taxon>Carnobacteriaceae</taxon>
        <taxon>Alkalibacterium</taxon>
    </lineage>
</organism>
<feature type="domain" description="PhoU" evidence="8">
    <location>
        <begin position="121"/>
        <end position="205"/>
    </location>
</feature>
<dbReference type="InterPro" id="IPR038078">
    <property type="entry name" value="PhoU-like_sf"/>
</dbReference>
<dbReference type="InterPro" id="IPR028366">
    <property type="entry name" value="PhoU"/>
</dbReference>
<dbReference type="AlphaFoldDB" id="A0A2T0W6B5"/>
<comment type="subunit">
    <text evidence="3 7">Homodimer.</text>
</comment>
<accession>A0A2T0W6B5</accession>
<gene>
    <name evidence="9" type="ORF">CLV38_11853</name>
</gene>
<evidence type="ECO:0000256" key="2">
    <source>
        <dbReference type="ARBA" id="ARBA00008107"/>
    </source>
</evidence>
<evidence type="ECO:0000256" key="5">
    <source>
        <dbReference type="ARBA" id="ARBA00022490"/>
    </source>
</evidence>
<protein>
    <recommendedName>
        <fullName evidence="7">Phosphate-specific transport system accessory protein PhoU</fullName>
    </recommendedName>
</protein>
<evidence type="ECO:0000256" key="4">
    <source>
        <dbReference type="ARBA" id="ARBA00022448"/>
    </source>
</evidence>